<dbReference type="AlphaFoldDB" id="A0A7S9KNK0"/>
<keyword evidence="4" id="KW-0238">DNA-binding</keyword>
<evidence type="ECO:0000256" key="1">
    <source>
        <dbReference type="ARBA" id="ARBA00022723"/>
    </source>
</evidence>
<dbReference type="GO" id="GO:0000981">
    <property type="term" value="F:DNA-binding transcription factor activity, RNA polymerase II-specific"/>
    <property type="evidence" value="ECO:0007669"/>
    <property type="project" value="InterPro"/>
</dbReference>
<evidence type="ECO:0000256" key="2">
    <source>
        <dbReference type="ARBA" id="ARBA00022833"/>
    </source>
</evidence>
<dbReference type="PANTHER" id="PTHR36206">
    <property type="entry name" value="ASPERCRYPTIN BIOSYNTHESIS CLUSTER-SPECIFIC TRANSCRIPTION REGULATOR ATNN-RELATED"/>
    <property type="match status" value="1"/>
</dbReference>
<dbReference type="Pfam" id="PF00172">
    <property type="entry name" value="Zn_clus"/>
    <property type="match status" value="1"/>
</dbReference>
<protein>
    <recommendedName>
        <fullName evidence="8">Zn(2)-C6 fungal-type domain-containing protein</fullName>
    </recommendedName>
</protein>
<evidence type="ECO:0000313" key="10">
    <source>
        <dbReference type="Proteomes" id="UP000594364"/>
    </source>
</evidence>
<dbReference type="PANTHER" id="PTHR36206:SF12">
    <property type="entry name" value="ASPERCRYPTIN BIOSYNTHESIS CLUSTER-SPECIFIC TRANSCRIPTION REGULATOR ATNN-RELATED"/>
    <property type="match status" value="1"/>
</dbReference>
<gene>
    <name evidence="9" type="ORF">C2857_002699</name>
</gene>
<dbReference type="SMART" id="SM00066">
    <property type="entry name" value="GAL4"/>
    <property type="match status" value="1"/>
</dbReference>
<evidence type="ECO:0000256" key="4">
    <source>
        <dbReference type="ARBA" id="ARBA00023125"/>
    </source>
</evidence>
<dbReference type="Pfam" id="PF11951">
    <property type="entry name" value="Fungal_trans_2"/>
    <property type="match status" value="1"/>
</dbReference>
<proteinExistence type="predicted"/>
<dbReference type="EMBL" id="CP031386">
    <property type="protein sequence ID" value="QPG95958.1"/>
    <property type="molecule type" value="Genomic_DNA"/>
</dbReference>
<name>A0A7S9KNK0_EPIFF</name>
<evidence type="ECO:0000313" key="9">
    <source>
        <dbReference type="EMBL" id="QPG95958.1"/>
    </source>
</evidence>
<evidence type="ECO:0000256" key="6">
    <source>
        <dbReference type="ARBA" id="ARBA00023242"/>
    </source>
</evidence>
<dbReference type="SUPFAM" id="SSF57701">
    <property type="entry name" value="Zn2/Cys6 DNA-binding domain"/>
    <property type="match status" value="1"/>
</dbReference>
<evidence type="ECO:0000256" key="7">
    <source>
        <dbReference type="SAM" id="MobiDB-lite"/>
    </source>
</evidence>
<reference evidence="9 10" key="1">
    <citation type="journal article" date="2018" name="PLoS Genet.">
        <title>Repeat elements organise 3D genome structure and mediate transcription in the filamentous fungus Epichloe festucae.</title>
        <authorList>
            <person name="Winter D.J."/>
            <person name="Ganley A.R.D."/>
            <person name="Young C.A."/>
            <person name="Liachko I."/>
            <person name="Schardl C.L."/>
            <person name="Dupont P.Y."/>
            <person name="Berry D."/>
            <person name="Ram A."/>
            <person name="Scott B."/>
            <person name="Cox M.P."/>
        </authorList>
    </citation>
    <scope>NUCLEOTIDE SEQUENCE [LARGE SCALE GENOMIC DNA]</scope>
    <source>
        <strain evidence="9 10">Fl1</strain>
    </source>
</reference>
<dbReference type="PROSITE" id="PS50048">
    <property type="entry name" value="ZN2_CY6_FUNGAL_2"/>
    <property type="match status" value="1"/>
</dbReference>
<dbReference type="Proteomes" id="UP000594364">
    <property type="component" value="Chromosome 2"/>
</dbReference>
<dbReference type="InterPro" id="IPR052360">
    <property type="entry name" value="Transcr_Regulatory_Proteins"/>
</dbReference>
<feature type="domain" description="Zn(2)-C6 fungal-type" evidence="8">
    <location>
        <begin position="34"/>
        <end position="62"/>
    </location>
</feature>
<keyword evidence="1" id="KW-0479">Metal-binding</keyword>
<keyword evidence="3" id="KW-0805">Transcription regulation</keyword>
<organism evidence="9 10">
    <name type="scientific">Epichloe festucae (strain Fl1)</name>
    <dbReference type="NCBI Taxonomy" id="877507"/>
    <lineage>
        <taxon>Eukaryota</taxon>
        <taxon>Fungi</taxon>
        <taxon>Dikarya</taxon>
        <taxon>Ascomycota</taxon>
        <taxon>Pezizomycotina</taxon>
        <taxon>Sordariomycetes</taxon>
        <taxon>Hypocreomycetidae</taxon>
        <taxon>Hypocreales</taxon>
        <taxon>Clavicipitaceae</taxon>
        <taxon>Epichloe</taxon>
    </lineage>
</organism>
<dbReference type="GO" id="GO:0008270">
    <property type="term" value="F:zinc ion binding"/>
    <property type="evidence" value="ECO:0007669"/>
    <property type="project" value="InterPro"/>
</dbReference>
<keyword evidence="2" id="KW-0862">Zinc</keyword>
<dbReference type="InterPro" id="IPR021858">
    <property type="entry name" value="Fun_TF"/>
</dbReference>
<dbReference type="OrthoDB" id="3145928at2759"/>
<dbReference type="GO" id="GO:0003677">
    <property type="term" value="F:DNA binding"/>
    <property type="evidence" value="ECO:0007669"/>
    <property type="project" value="UniProtKB-KW"/>
</dbReference>
<accession>A0A7S9KNK0</accession>
<evidence type="ECO:0000256" key="3">
    <source>
        <dbReference type="ARBA" id="ARBA00023015"/>
    </source>
</evidence>
<dbReference type="Gene3D" id="4.10.240.10">
    <property type="entry name" value="Zn(2)-C6 fungal-type DNA-binding domain"/>
    <property type="match status" value="1"/>
</dbReference>
<dbReference type="CDD" id="cd00067">
    <property type="entry name" value="GAL4"/>
    <property type="match status" value="1"/>
</dbReference>
<dbReference type="InterPro" id="IPR001138">
    <property type="entry name" value="Zn2Cys6_DnaBD"/>
</dbReference>
<evidence type="ECO:0000259" key="8">
    <source>
        <dbReference type="PROSITE" id="PS50048"/>
    </source>
</evidence>
<keyword evidence="5" id="KW-0804">Transcription</keyword>
<sequence>MATLPHKPDADVANRSSPPKAERKKRWAAKVKTGCATCRARRVKCDEAKPSCKRCVSVGRACGGYCHQLAAPKRTSTTRIIQPGSLPVLPVYAHSSKQEEQMFHLLCTEATVKLAGAFDRGFWTVDIPRATRTYPAIWHASASMTAMYKRIRAQDRTSESEQLYQFSLVQYNKSIQQILSITPGQAGLSYHHQETLLLASILFTSICILQGDQGKAKVHMDKGIQLFNNWRFWEHSATSSKAQDVSTVSSLVALFTRFELQSSLSAPPKPFWQTVNFDKSQPPFGFTSATEAYDEQQQLLNNLIKVYRVQVFLHIKGNIDLFSERRRLPYRYQYRRWKARFEKLQNVDHRAKRILQIYAHAIEILLFVDAAVAELCWDRYTYTFQRIFALAKELFDQETNPSVKNDGAVTLFSFSPVSCHPFLGIGALCRDGILRRRSIELLKQWPLRNGMVNYKIAAANLEAIMTYEESHVKMQDPCGGCEKTPVTRICGRHRVIYRDMEQIGDGQGRLRMTTVGDVQNDCRGKVVDVAW</sequence>
<keyword evidence="10" id="KW-1185">Reference proteome</keyword>
<feature type="region of interest" description="Disordered" evidence="7">
    <location>
        <begin position="1"/>
        <end position="25"/>
    </location>
</feature>
<dbReference type="PROSITE" id="PS00463">
    <property type="entry name" value="ZN2_CY6_FUNGAL_1"/>
    <property type="match status" value="1"/>
</dbReference>
<evidence type="ECO:0000256" key="5">
    <source>
        <dbReference type="ARBA" id="ARBA00023163"/>
    </source>
</evidence>
<feature type="compositionally biased region" description="Basic and acidic residues" evidence="7">
    <location>
        <begin position="1"/>
        <end position="12"/>
    </location>
</feature>
<keyword evidence="6" id="KW-0539">Nucleus</keyword>
<dbReference type="InterPro" id="IPR036864">
    <property type="entry name" value="Zn2-C6_fun-type_DNA-bd_sf"/>
</dbReference>